<evidence type="ECO:0000256" key="1">
    <source>
        <dbReference type="ARBA" id="ARBA00022531"/>
    </source>
</evidence>
<dbReference type="AlphaFoldDB" id="A0A1Z1MV11"/>
<dbReference type="GO" id="GO:0015979">
    <property type="term" value="P:photosynthesis"/>
    <property type="evidence" value="ECO:0007669"/>
    <property type="project" value="UniProtKB-UniRule"/>
</dbReference>
<proteinExistence type="inferred from homology"/>
<organism evidence="8">
    <name type="scientific">Tolypiocladia glomerulata</name>
    <dbReference type="NCBI Taxonomy" id="860646"/>
    <lineage>
        <taxon>Eukaryota</taxon>
        <taxon>Rhodophyta</taxon>
        <taxon>Florideophyceae</taxon>
        <taxon>Rhodymeniophycidae</taxon>
        <taxon>Ceramiales</taxon>
        <taxon>Rhodomelaceae</taxon>
        <taxon>Polysiphonioideae</taxon>
        <taxon>Tolypiocladia</taxon>
    </lineage>
</organism>
<keyword evidence="5 7" id="KW-0793">Thylakoid</keyword>
<gene>
    <name evidence="7 8" type="primary">psaM</name>
</gene>
<dbReference type="GO" id="GO:0009522">
    <property type="term" value="C:photosystem I"/>
    <property type="evidence" value="ECO:0007669"/>
    <property type="project" value="UniProtKB-KW"/>
</dbReference>
<evidence type="ECO:0000256" key="6">
    <source>
        <dbReference type="ARBA" id="ARBA00023136"/>
    </source>
</evidence>
<keyword evidence="8" id="KW-0934">Plastid</keyword>
<sequence>MILESQIFVALIFALVSAILAIRLGIDLYS</sequence>
<dbReference type="GO" id="GO:0009535">
    <property type="term" value="C:chloroplast thylakoid membrane"/>
    <property type="evidence" value="ECO:0007669"/>
    <property type="project" value="UniProtKB-SubCell"/>
</dbReference>
<dbReference type="InterPro" id="IPR010010">
    <property type="entry name" value="PSI_PsaM"/>
</dbReference>
<dbReference type="SUPFAM" id="SSF81548">
    <property type="entry name" value="Subunit XII of photosystem I reaction centre, PsaM"/>
    <property type="match status" value="1"/>
</dbReference>
<reference evidence="8" key="1">
    <citation type="journal article" date="2017" name="J. Phycol.">
        <title>Analysis of chloroplast genomes and a supermatrix inform reclassification of the Rhodomelaceae (Rhodophyta).</title>
        <authorList>
            <person name="Diaz-Tapia P."/>
            <person name="Maggs C.A."/>
            <person name="West J.A."/>
            <person name="Verbruggen H."/>
        </authorList>
    </citation>
    <scope>NUCLEOTIDE SEQUENCE</scope>
    <source>
        <strain evidence="8">PD1825</strain>
    </source>
</reference>
<evidence type="ECO:0000256" key="5">
    <source>
        <dbReference type="ARBA" id="ARBA00023078"/>
    </source>
</evidence>
<evidence type="ECO:0000256" key="7">
    <source>
        <dbReference type="HAMAP-Rule" id="MF_00828"/>
    </source>
</evidence>
<keyword evidence="3 7" id="KW-0603">Photosystem I</keyword>
<dbReference type="InterPro" id="IPR037279">
    <property type="entry name" value="PSI_PsaM_sf"/>
</dbReference>
<dbReference type="NCBIfam" id="TIGR03053">
    <property type="entry name" value="PS_I_psaM"/>
    <property type="match status" value="1"/>
</dbReference>
<keyword evidence="1 7" id="KW-0602">Photosynthesis</keyword>
<evidence type="ECO:0000313" key="8">
    <source>
        <dbReference type="EMBL" id="ARW69672.1"/>
    </source>
</evidence>
<evidence type="ECO:0000256" key="2">
    <source>
        <dbReference type="ARBA" id="ARBA00022692"/>
    </source>
</evidence>
<geneLocation type="chloroplast" evidence="8"/>
<dbReference type="HAMAP" id="MF_00828">
    <property type="entry name" value="PSI_PsaM"/>
    <property type="match status" value="1"/>
</dbReference>
<dbReference type="Pfam" id="PF07465">
    <property type="entry name" value="PsaM"/>
    <property type="match status" value="1"/>
</dbReference>
<comment type="similarity">
    <text evidence="7">Belongs to the PsaM family.</text>
</comment>
<dbReference type="EMBL" id="MF101467">
    <property type="protein sequence ID" value="ARW69672.1"/>
    <property type="molecule type" value="Genomic_DNA"/>
</dbReference>
<keyword evidence="6 7" id="KW-0472">Membrane</keyword>
<protein>
    <recommendedName>
        <fullName evidence="7">Photosystem I reaction center subunit XII</fullName>
    </recommendedName>
    <alternativeName>
        <fullName evidence="7">PSI-M</fullName>
    </alternativeName>
</protein>
<evidence type="ECO:0000256" key="3">
    <source>
        <dbReference type="ARBA" id="ARBA00022836"/>
    </source>
</evidence>
<accession>A0A1Z1MV11</accession>
<comment type="subcellular location">
    <subcellularLocation>
        <location evidence="7">Plastid</location>
        <location evidence="7">Chloroplast thylakoid membrane</location>
        <topology evidence="7">Single-pass membrane protein</topology>
    </subcellularLocation>
</comment>
<name>A0A1Z1MV11_9FLOR</name>
<keyword evidence="4 7" id="KW-1133">Transmembrane helix</keyword>
<feature type="transmembrane region" description="Helical" evidence="7">
    <location>
        <begin position="7"/>
        <end position="26"/>
    </location>
</feature>
<dbReference type="RefSeq" id="YP_009399853.1">
    <property type="nucleotide sequence ID" value="NC_035299.1"/>
</dbReference>
<evidence type="ECO:0000256" key="4">
    <source>
        <dbReference type="ARBA" id="ARBA00022989"/>
    </source>
</evidence>
<keyword evidence="2 7" id="KW-0812">Transmembrane</keyword>
<keyword evidence="8" id="KW-0150">Chloroplast</keyword>
<dbReference type="GeneID" id="33362384"/>